<dbReference type="Pfam" id="PF12955">
    <property type="entry name" value="Vps3844_C"/>
    <property type="match status" value="1"/>
</dbReference>
<dbReference type="EMBL" id="LAVV01006777">
    <property type="protein sequence ID" value="KNZ58358.1"/>
    <property type="molecule type" value="Genomic_DNA"/>
</dbReference>
<evidence type="ECO:0000256" key="2">
    <source>
        <dbReference type="SAM" id="SignalP"/>
    </source>
</evidence>
<evidence type="ECO:0000256" key="1">
    <source>
        <dbReference type="SAM" id="Phobius"/>
    </source>
</evidence>
<comment type="caution">
    <text evidence="4">The sequence shown here is derived from an EMBL/GenBank/DDBJ whole genome shotgun (WGS) entry which is preliminary data.</text>
</comment>
<feature type="signal peptide" evidence="2">
    <location>
        <begin position="1"/>
        <end position="19"/>
    </location>
</feature>
<evidence type="ECO:0000313" key="4">
    <source>
        <dbReference type="EMBL" id="KNZ58358.1"/>
    </source>
</evidence>
<dbReference type="PANTHER" id="PTHR36853">
    <property type="entry name" value="EXPRESSED PROTEIN"/>
    <property type="match status" value="1"/>
</dbReference>
<keyword evidence="1" id="KW-0812">Transmembrane</keyword>
<evidence type="ECO:0000259" key="3">
    <source>
        <dbReference type="Pfam" id="PF12955"/>
    </source>
</evidence>
<reference evidence="4 5" key="1">
    <citation type="submission" date="2015-08" db="EMBL/GenBank/DDBJ databases">
        <title>Next Generation Sequencing and Analysis of the Genome of Puccinia sorghi L Schw, the Causal Agent of Maize Common Rust.</title>
        <authorList>
            <person name="Rochi L."/>
            <person name="Burguener G."/>
            <person name="Darino M."/>
            <person name="Turjanski A."/>
            <person name="Kreff E."/>
            <person name="Dieguez M.J."/>
            <person name="Sacco F."/>
        </authorList>
    </citation>
    <scope>NUCLEOTIDE SEQUENCE [LARGE SCALE GENOMIC DNA]</scope>
    <source>
        <strain evidence="4 5">RO10H11247</strain>
    </source>
</reference>
<gene>
    <name evidence="4" type="ORF">VP01_1946g12</name>
</gene>
<dbReference type="InterPro" id="IPR053065">
    <property type="entry name" value="Archenteron_Induction-Rel"/>
</dbReference>
<accession>A0A0L6VCA6</accession>
<dbReference type="VEuPathDB" id="FungiDB:VP01_1946g12"/>
<dbReference type="GO" id="GO:0005783">
    <property type="term" value="C:endoplasmic reticulum"/>
    <property type="evidence" value="ECO:0007669"/>
    <property type="project" value="TreeGrafter"/>
</dbReference>
<evidence type="ECO:0000313" key="5">
    <source>
        <dbReference type="Proteomes" id="UP000037035"/>
    </source>
</evidence>
<sequence length="463" mass="50436">MNSTTLITLLGILATLTNAQLNANLYLSTNKPTEEKNKHSLSTPEINAILSHKLNISNFENLPPSLHPSTQKAQLVLGNSHANIPPSTPSQLPKLLIALYGNDGQSVLPDQFLGRSQCFSIPNPPDALSFDALIAVYIGRIVDSLRLPIDSIFGVKDFLLAYHDGMGLQLPTNIQDWAADWSASLPDWIHWIDASPTLDNDSINPESMFGHKIKQYGSLDAPAYQFLDDLKTLDDFLHKSMLGPVSFLRLSGLQQVRQRHGESSMQYRSCIRAMKEALEEVMKDTRVREMDTMVVGVPGQQLQGRLGKRTALSILAPFKTSELSFVPRELVHRRRSVFGSQAANSIPIIPSSRKCFPSVAECQASTDACNGHGSCIEGLKTSGGKCFVCVCQKSADVKTGKVSYWSGDSCQKLDISSGFVLLVGSAVGLLLLFALAVRLLASVGSQSLPQQLASIHGHSKKID</sequence>
<name>A0A0L6VCA6_9BASI</name>
<keyword evidence="2" id="KW-0732">Signal</keyword>
<feature type="chain" id="PRO_5005568246" description="Vacuolar sorting protein Vps3844 C-terminal domain-containing protein" evidence="2">
    <location>
        <begin position="20"/>
        <end position="463"/>
    </location>
</feature>
<dbReference type="OrthoDB" id="5583277at2759"/>
<dbReference type="Proteomes" id="UP000037035">
    <property type="component" value="Unassembled WGS sequence"/>
</dbReference>
<proteinExistence type="predicted"/>
<organism evidence="4 5">
    <name type="scientific">Puccinia sorghi</name>
    <dbReference type="NCBI Taxonomy" id="27349"/>
    <lineage>
        <taxon>Eukaryota</taxon>
        <taxon>Fungi</taxon>
        <taxon>Dikarya</taxon>
        <taxon>Basidiomycota</taxon>
        <taxon>Pucciniomycotina</taxon>
        <taxon>Pucciniomycetes</taxon>
        <taxon>Pucciniales</taxon>
        <taxon>Pucciniaceae</taxon>
        <taxon>Puccinia</taxon>
    </lineage>
</organism>
<dbReference type="STRING" id="27349.A0A0L6VCA6"/>
<keyword evidence="1" id="KW-1133">Transmembrane helix</keyword>
<keyword evidence="1" id="KW-0472">Membrane</keyword>
<dbReference type="AlphaFoldDB" id="A0A0L6VCA6"/>
<feature type="domain" description="Vacuolar sorting protein Vps3844 C-terminal" evidence="3">
    <location>
        <begin position="355"/>
        <end position="453"/>
    </location>
</feature>
<feature type="transmembrane region" description="Helical" evidence="1">
    <location>
        <begin position="419"/>
        <end position="441"/>
    </location>
</feature>
<dbReference type="PANTHER" id="PTHR36853:SF1">
    <property type="entry name" value="DUF3844 DOMAIN-CONTAINING PROTEIN"/>
    <property type="match status" value="1"/>
</dbReference>
<keyword evidence="5" id="KW-1185">Reference proteome</keyword>
<protein>
    <recommendedName>
        <fullName evidence="3">Vacuolar sorting protein Vps3844 C-terminal domain-containing protein</fullName>
    </recommendedName>
</protein>
<dbReference type="InterPro" id="IPR024382">
    <property type="entry name" value="Vps3844_C"/>
</dbReference>